<dbReference type="Proteomes" id="UP000626786">
    <property type="component" value="Unassembled WGS sequence"/>
</dbReference>
<sequence length="176" mass="20297">MVFEGNNKIRRKIYLAIDGLTDDEFNKIPSTGGWSPKQILEHLTLMETYIATNILREMKNPASRRVGKKLMLLPDSPMVKGGMPKETLPSDTFKTISELKVELHNSRIYLLDVYDSSCKDTLKQKSFEHPNLGSIPLYQWFPFVGQYERCHLKRLKKTIEELLIKDGVPQINTTNK</sequence>
<name>A0ABR8U749_9BACL</name>
<evidence type="ECO:0000259" key="1">
    <source>
        <dbReference type="Pfam" id="PF12867"/>
    </source>
</evidence>
<keyword evidence="3" id="KW-1185">Reference proteome</keyword>
<dbReference type="InterPro" id="IPR024775">
    <property type="entry name" value="DinB-like"/>
</dbReference>
<accession>A0ABR8U749</accession>
<reference evidence="2 3" key="1">
    <citation type="submission" date="2020-08" db="EMBL/GenBank/DDBJ databases">
        <title>A Genomic Blueprint of the Chicken Gut Microbiome.</title>
        <authorList>
            <person name="Gilroy R."/>
            <person name="Ravi A."/>
            <person name="Getino M."/>
            <person name="Pursley I."/>
            <person name="Horton D.L."/>
            <person name="Alikhan N.-F."/>
            <person name="Baker D."/>
            <person name="Gharbi K."/>
            <person name="Hall N."/>
            <person name="Watson M."/>
            <person name="Adriaenssens E.M."/>
            <person name="Foster-Nyarko E."/>
            <person name="Jarju S."/>
            <person name="Secka A."/>
            <person name="Antonio M."/>
            <person name="Oren A."/>
            <person name="Chaudhuri R."/>
            <person name="La Ragione R.M."/>
            <person name="Hildebrand F."/>
            <person name="Pallen M.J."/>
        </authorList>
    </citation>
    <scope>NUCLEOTIDE SEQUENCE [LARGE SCALE GENOMIC DNA]</scope>
    <source>
        <strain evidence="2 3">Sa2YVA2</strain>
    </source>
</reference>
<protein>
    <submittedName>
        <fullName evidence="2">DinB family protein</fullName>
    </submittedName>
</protein>
<gene>
    <name evidence="2" type="ORF">H9649_04605</name>
</gene>
<dbReference type="Gene3D" id="1.20.120.450">
    <property type="entry name" value="dinb family like domain"/>
    <property type="match status" value="1"/>
</dbReference>
<feature type="domain" description="DinB-like" evidence="1">
    <location>
        <begin position="11"/>
        <end position="152"/>
    </location>
</feature>
<dbReference type="RefSeq" id="WP_191693542.1">
    <property type="nucleotide sequence ID" value="NZ_JACSQN010000003.1"/>
</dbReference>
<dbReference type="InterPro" id="IPR034660">
    <property type="entry name" value="DinB/YfiT-like"/>
</dbReference>
<proteinExistence type="predicted"/>
<dbReference type="EMBL" id="JACSQN010000003">
    <property type="protein sequence ID" value="MBD7983853.1"/>
    <property type="molecule type" value="Genomic_DNA"/>
</dbReference>
<organism evidence="2 3">
    <name type="scientific">Sporosarcina quadrami</name>
    <dbReference type="NCBI Taxonomy" id="2762234"/>
    <lineage>
        <taxon>Bacteria</taxon>
        <taxon>Bacillati</taxon>
        <taxon>Bacillota</taxon>
        <taxon>Bacilli</taxon>
        <taxon>Bacillales</taxon>
        <taxon>Caryophanaceae</taxon>
        <taxon>Sporosarcina</taxon>
    </lineage>
</organism>
<comment type="caution">
    <text evidence="2">The sequence shown here is derived from an EMBL/GenBank/DDBJ whole genome shotgun (WGS) entry which is preliminary data.</text>
</comment>
<dbReference type="SUPFAM" id="SSF109854">
    <property type="entry name" value="DinB/YfiT-like putative metalloenzymes"/>
    <property type="match status" value="1"/>
</dbReference>
<evidence type="ECO:0000313" key="2">
    <source>
        <dbReference type="EMBL" id="MBD7983853.1"/>
    </source>
</evidence>
<evidence type="ECO:0000313" key="3">
    <source>
        <dbReference type="Proteomes" id="UP000626786"/>
    </source>
</evidence>
<dbReference type="Pfam" id="PF12867">
    <property type="entry name" value="DinB_2"/>
    <property type="match status" value="1"/>
</dbReference>